<reference evidence="3 4" key="1">
    <citation type="submission" date="2017-03" db="EMBL/GenBank/DDBJ databases">
        <title>An alternative strategy for trypanosome survival in the mammalian bloodstream revealed through genome and transcriptome analysis of the ubiquitous bovine parasite Trypanosoma (Megatrypanum) theileri.</title>
        <authorList>
            <person name="Kelly S."/>
            <person name="Ivens A."/>
            <person name="Mott A."/>
            <person name="O'Neill E."/>
            <person name="Emms D."/>
            <person name="Macleod O."/>
            <person name="Voorheis P."/>
            <person name="Matthews J."/>
            <person name="Matthews K."/>
            <person name="Carrington M."/>
        </authorList>
    </citation>
    <scope>NUCLEOTIDE SEQUENCE [LARGE SCALE GENOMIC DNA]</scope>
    <source>
        <strain evidence="3">Edinburgh</strain>
    </source>
</reference>
<keyword evidence="2" id="KW-0472">Membrane</keyword>
<feature type="region of interest" description="Disordered" evidence="1">
    <location>
        <begin position="170"/>
        <end position="197"/>
    </location>
</feature>
<name>A0A1X0PAY8_9TRYP</name>
<organism evidence="3 4">
    <name type="scientific">Trypanosoma theileri</name>
    <dbReference type="NCBI Taxonomy" id="67003"/>
    <lineage>
        <taxon>Eukaryota</taxon>
        <taxon>Discoba</taxon>
        <taxon>Euglenozoa</taxon>
        <taxon>Kinetoplastea</taxon>
        <taxon>Metakinetoplastina</taxon>
        <taxon>Trypanosomatida</taxon>
        <taxon>Trypanosomatidae</taxon>
        <taxon>Trypanosoma</taxon>
    </lineage>
</organism>
<dbReference type="EMBL" id="NBCO01000001">
    <property type="protein sequence ID" value="ORC93793.1"/>
    <property type="molecule type" value="Genomic_DNA"/>
</dbReference>
<dbReference type="RefSeq" id="XP_028887859.1">
    <property type="nucleotide sequence ID" value="XM_029021351.1"/>
</dbReference>
<comment type="caution">
    <text evidence="3">The sequence shown here is derived from an EMBL/GenBank/DDBJ whole genome shotgun (WGS) entry which is preliminary data.</text>
</comment>
<dbReference type="Proteomes" id="UP000192257">
    <property type="component" value="Unassembled WGS sequence"/>
</dbReference>
<dbReference type="AlphaFoldDB" id="A0A1X0PAY8"/>
<evidence type="ECO:0000256" key="1">
    <source>
        <dbReference type="SAM" id="MobiDB-lite"/>
    </source>
</evidence>
<evidence type="ECO:0000256" key="2">
    <source>
        <dbReference type="SAM" id="Phobius"/>
    </source>
</evidence>
<evidence type="ECO:0000313" key="4">
    <source>
        <dbReference type="Proteomes" id="UP000192257"/>
    </source>
</evidence>
<proteinExistence type="predicted"/>
<gene>
    <name evidence="3" type="ORF">TM35_000016700</name>
</gene>
<sequence length="197" mass="22689">MSLAFTRFKLRCTTYTVNVIRRFCDNCNVAVACVSGPLRRVGHRIGQESPWVVVLFASMGVSVLPLLLYPTLRPLLVAETRREREEERVRLCLQKGIDPYPYMRHKDYVYGNTAPATQSEEEAPLTAAWEHQAMLDFQRAKEKLRQEVGGNVEDSVAKMMALREEMRKEFGRNQHAVSKEPKNLIFRGRDDVDKMQS</sequence>
<evidence type="ECO:0000313" key="3">
    <source>
        <dbReference type="EMBL" id="ORC93793.1"/>
    </source>
</evidence>
<protein>
    <submittedName>
        <fullName evidence="3">Uncharacterized protein</fullName>
    </submittedName>
</protein>
<dbReference type="GeneID" id="39981131"/>
<keyword evidence="2" id="KW-1133">Transmembrane helix</keyword>
<accession>A0A1X0PAY8</accession>
<dbReference type="VEuPathDB" id="TriTrypDB:TM35_000016700"/>
<keyword evidence="2" id="KW-0812">Transmembrane</keyword>
<feature type="transmembrane region" description="Helical" evidence="2">
    <location>
        <begin position="51"/>
        <end position="72"/>
    </location>
</feature>
<dbReference type="OrthoDB" id="276855at2759"/>
<keyword evidence="4" id="KW-1185">Reference proteome</keyword>